<sequence length="409" mass="47361">MSESNNQERRNEITRCLELLSPSSSDDAKFVALMLLPRLLQQDEETTKIIFDAIDFKFLERLMRTERFTEENLPDYTLKTIAVHILSCFCAMDELLTKKQIHARIPTLSTLLPTNINEELAQDILKILLRLASAKQGLTQFINNKVVSNVLQRAKSSTNETRDMSLQVIYYTTTSVIADYHLFDSKIIQTFLLTTFGELSEILRTDQTMFKFNCLDIFVQIFTHMTDQVAQEMVLKDESQTNVWLQNAKYGLRDILRSKIGSEQRDKALSLIMLLLHYFDATWLFTPNISSKKDHHSVVENIDDFKFAVLVVQLACVEIRLMLDEISDKLEKKDFKPVERHEVMLPACYTILEKSIEHLSQIESSLEINENGNSTDPTKSKLDPELLLRLKSTMVETFRIIMEYLLNIK</sequence>
<dbReference type="OrthoDB" id="8962942at2759"/>
<dbReference type="Proteomes" id="UP000789342">
    <property type="component" value="Unassembled WGS sequence"/>
</dbReference>
<comment type="caution">
    <text evidence="1">The sequence shown here is derived from an EMBL/GenBank/DDBJ whole genome shotgun (WGS) entry which is preliminary data.</text>
</comment>
<name>A0A9N9FJV7_9GLOM</name>
<dbReference type="PANTHER" id="PTHR13109">
    <property type="entry name" value="NEUROCHONDRIN"/>
    <property type="match status" value="1"/>
</dbReference>
<dbReference type="PANTHER" id="PTHR13109:SF7">
    <property type="entry name" value="NEUROCHONDRIN"/>
    <property type="match status" value="1"/>
</dbReference>
<dbReference type="InterPro" id="IPR011989">
    <property type="entry name" value="ARM-like"/>
</dbReference>
<proteinExistence type="predicted"/>
<feature type="non-terminal residue" evidence="1">
    <location>
        <position position="409"/>
    </location>
</feature>
<evidence type="ECO:0000313" key="2">
    <source>
        <dbReference type="Proteomes" id="UP000789342"/>
    </source>
</evidence>
<protein>
    <submittedName>
        <fullName evidence="1">9308_t:CDS:1</fullName>
    </submittedName>
</protein>
<reference evidence="1" key="1">
    <citation type="submission" date="2021-06" db="EMBL/GenBank/DDBJ databases">
        <authorList>
            <person name="Kallberg Y."/>
            <person name="Tangrot J."/>
            <person name="Rosling A."/>
        </authorList>
    </citation>
    <scope>NUCLEOTIDE SEQUENCE</scope>
    <source>
        <strain evidence="1">CL551</strain>
    </source>
</reference>
<keyword evidence="2" id="KW-1185">Reference proteome</keyword>
<accession>A0A9N9FJV7</accession>
<organism evidence="1 2">
    <name type="scientific">Acaulospora morrowiae</name>
    <dbReference type="NCBI Taxonomy" id="94023"/>
    <lineage>
        <taxon>Eukaryota</taxon>
        <taxon>Fungi</taxon>
        <taxon>Fungi incertae sedis</taxon>
        <taxon>Mucoromycota</taxon>
        <taxon>Glomeromycotina</taxon>
        <taxon>Glomeromycetes</taxon>
        <taxon>Diversisporales</taxon>
        <taxon>Acaulosporaceae</taxon>
        <taxon>Acaulospora</taxon>
    </lineage>
</organism>
<dbReference type="AlphaFoldDB" id="A0A9N9FJV7"/>
<dbReference type="InterPro" id="IPR008709">
    <property type="entry name" value="Neurochondrin"/>
</dbReference>
<dbReference type="Gene3D" id="1.25.10.10">
    <property type="entry name" value="Leucine-rich Repeat Variant"/>
    <property type="match status" value="1"/>
</dbReference>
<dbReference type="SUPFAM" id="SSF48371">
    <property type="entry name" value="ARM repeat"/>
    <property type="match status" value="1"/>
</dbReference>
<gene>
    <name evidence="1" type="ORF">AMORRO_LOCUS5145</name>
</gene>
<dbReference type="InterPro" id="IPR016024">
    <property type="entry name" value="ARM-type_fold"/>
</dbReference>
<dbReference type="EMBL" id="CAJVPV010003013">
    <property type="protein sequence ID" value="CAG8541417.1"/>
    <property type="molecule type" value="Genomic_DNA"/>
</dbReference>
<evidence type="ECO:0000313" key="1">
    <source>
        <dbReference type="EMBL" id="CAG8541417.1"/>
    </source>
</evidence>
<dbReference type="Pfam" id="PF05536">
    <property type="entry name" value="Neurochondrin"/>
    <property type="match status" value="1"/>
</dbReference>